<proteinExistence type="predicted"/>
<evidence type="ECO:0000259" key="4">
    <source>
        <dbReference type="Pfam" id="PF08125"/>
    </source>
</evidence>
<dbReference type="InterPro" id="IPR013118">
    <property type="entry name" value="Mannitol_DH_C"/>
</dbReference>
<dbReference type="Pfam" id="PF01232">
    <property type="entry name" value="Mannitol_dh"/>
    <property type="match status" value="1"/>
</dbReference>
<dbReference type="SUPFAM" id="SSF48179">
    <property type="entry name" value="6-phosphogluconate dehydrogenase C-terminal domain-like"/>
    <property type="match status" value="1"/>
</dbReference>
<comment type="caution">
    <text evidence="5">The sequence shown here is derived from an EMBL/GenBank/DDBJ whole genome shotgun (WGS) entry which is preliminary data.</text>
</comment>
<gene>
    <name evidence="5" type="ORF">CWS31_000430</name>
</gene>
<sequence length="516" mass="57525">MTSDSLKKTILNQQTLADLPSHIDRPTYDRSQLKAGIVHIGVGGFHRAHQAVYCNELLKNPGSEQWAVCGIGLLENNRGLRDILVKQDYLYSLVVRHPNGQIDNKVIGSMIDFIFAPDNKQIVIDKLVHSDTKIVSLTITEGGYNVHPATGELDVENSDVVHDITHPNDPKTAFGYIAAALKVRKDQGMKAFTVQSCDNIQHNGAVTRKMLLSFTALQDAKHPDRELSQWIAEHVQFPNAMVDRITPVTTKADIDYVAQNFGLTDEWPITCESFSQWVIEDNFSDGRPNWDNVGAQFVPDVTPFEKMKIRLLNAGHSVLGLLGSIHGYATIDETISDKDFAKYLRAFMDLEVTPLLDELEGIDLNQYKDTLIERFANPNIKDSLARICSESSAKLPKFLIATINENLAVNRDCSLAVLVIATWCLYSDKQVNQAQSQLDIQDAMQTELAEYAHKTATDPLAFLKLSSLFGDLINQPAFSLLYNDAIKSLYAQNSNIKNIMHNTLLQKGLTVAVETK</sequence>
<evidence type="ECO:0000256" key="2">
    <source>
        <dbReference type="ARBA" id="ARBA00023027"/>
    </source>
</evidence>
<dbReference type="EMBL" id="PJAI02000001">
    <property type="protein sequence ID" value="TYK67045.1"/>
    <property type="molecule type" value="Genomic_DNA"/>
</dbReference>
<feature type="domain" description="Mannitol dehydrogenase C-terminal" evidence="4">
    <location>
        <begin position="300"/>
        <end position="479"/>
    </location>
</feature>
<keyword evidence="6" id="KW-1185">Reference proteome</keyword>
<organism evidence="5 6">
    <name type="scientific">Colwellia echini</name>
    <dbReference type="NCBI Taxonomy" id="1982103"/>
    <lineage>
        <taxon>Bacteria</taxon>
        <taxon>Pseudomonadati</taxon>
        <taxon>Pseudomonadota</taxon>
        <taxon>Gammaproteobacteria</taxon>
        <taxon>Alteromonadales</taxon>
        <taxon>Colwelliaceae</taxon>
        <taxon>Colwellia</taxon>
    </lineage>
</organism>
<protein>
    <submittedName>
        <fullName evidence="5">Mannitol dehydrogenase family protein</fullName>
    </submittedName>
</protein>
<dbReference type="Proteomes" id="UP000815846">
    <property type="component" value="Unassembled WGS sequence"/>
</dbReference>
<reference evidence="5 6" key="1">
    <citation type="submission" date="2019-08" db="EMBL/GenBank/DDBJ databases">
        <title>Microbe sample from Colwellia echini.</title>
        <authorList>
            <person name="Christiansen L."/>
            <person name="Pathiraja D."/>
            <person name="Schultz-Johansen M."/>
            <person name="Choi I.-G."/>
            <person name="Stougaard P."/>
        </authorList>
    </citation>
    <scope>NUCLEOTIDE SEQUENCE [LARGE SCALE GENOMIC DNA]</scope>
    <source>
        <strain evidence="5 6">A3</strain>
    </source>
</reference>
<dbReference type="Gene3D" id="3.40.50.720">
    <property type="entry name" value="NAD(P)-binding Rossmann-like Domain"/>
    <property type="match status" value="1"/>
</dbReference>
<dbReference type="PANTHER" id="PTHR43362">
    <property type="entry name" value="MANNITOL DEHYDROGENASE DSF1-RELATED"/>
    <property type="match status" value="1"/>
</dbReference>
<keyword evidence="1" id="KW-0560">Oxidoreductase</keyword>
<keyword evidence="2" id="KW-0520">NAD</keyword>
<evidence type="ECO:0000256" key="1">
    <source>
        <dbReference type="ARBA" id="ARBA00023002"/>
    </source>
</evidence>
<accession>A0ABY3N0S3</accession>
<dbReference type="PROSITE" id="PS00974">
    <property type="entry name" value="MANNITOL_DHGENASE"/>
    <property type="match status" value="1"/>
</dbReference>
<dbReference type="PRINTS" id="PR00084">
    <property type="entry name" value="MTLDHDRGNASE"/>
</dbReference>
<dbReference type="PANTHER" id="PTHR43362:SF1">
    <property type="entry name" value="MANNITOL DEHYDROGENASE 2-RELATED"/>
    <property type="match status" value="1"/>
</dbReference>
<dbReference type="InterPro" id="IPR036291">
    <property type="entry name" value="NAD(P)-bd_dom_sf"/>
</dbReference>
<name>A0ABY3N0S3_9GAMM</name>
<dbReference type="InterPro" id="IPR013131">
    <property type="entry name" value="Mannitol_DH_N"/>
</dbReference>
<dbReference type="Gene3D" id="1.10.1040.10">
    <property type="entry name" value="N-(1-d-carboxylethyl)-l-norvaline Dehydrogenase, domain 2"/>
    <property type="match status" value="1"/>
</dbReference>
<dbReference type="InterPro" id="IPR000669">
    <property type="entry name" value="Mannitol_DH"/>
</dbReference>
<dbReference type="SUPFAM" id="SSF51735">
    <property type="entry name" value="NAD(P)-binding Rossmann-fold domains"/>
    <property type="match status" value="1"/>
</dbReference>
<feature type="domain" description="Mannitol dehydrogenase N-terminal" evidence="3">
    <location>
        <begin position="36"/>
        <end position="291"/>
    </location>
</feature>
<evidence type="ECO:0000259" key="3">
    <source>
        <dbReference type="Pfam" id="PF01232"/>
    </source>
</evidence>
<dbReference type="Pfam" id="PF08125">
    <property type="entry name" value="Mannitol_dh_C"/>
    <property type="match status" value="1"/>
</dbReference>
<evidence type="ECO:0000313" key="5">
    <source>
        <dbReference type="EMBL" id="TYK67045.1"/>
    </source>
</evidence>
<dbReference type="InterPro" id="IPR023027">
    <property type="entry name" value="Mannitol_DH_CS"/>
</dbReference>
<dbReference type="InterPro" id="IPR008927">
    <property type="entry name" value="6-PGluconate_DH-like_C_sf"/>
</dbReference>
<evidence type="ECO:0000313" key="6">
    <source>
        <dbReference type="Proteomes" id="UP000815846"/>
    </source>
</evidence>
<dbReference type="RefSeq" id="WP_101343195.1">
    <property type="nucleotide sequence ID" value="NZ_PJAI02000001.1"/>
</dbReference>
<dbReference type="InterPro" id="IPR050988">
    <property type="entry name" value="Mannitol_DH/Oxidoreductase"/>
</dbReference>
<dbReference type="InterPro" id="IPR013328">
    <property type="entry name" value="6PGD_dom2"/>
</dbReference>